<protein>
    <recommendedName>
        <fullName evidence="6">Short-chain dehydrogenase</fullName>
    </recommendedName>
</protein>
<comment type="similarity">
    <text evidence="1 3">Belongs to the short-chain dehydrogenases/reductases (SDR) family.</text>
</comment>
<dbReference type="Pfam" id="PF00106">
    <property type="entry name" value="adh_short"/>
    <property type="match status" value="1"/>
</dbReference>
<dbReference type="InterPro" id="IPR002347">
    <property type="entry name" value="SDR_fam"/>
</dbReference>
<sequence length="228" mass="25040">MKTVLITGGSEGLGYSIAKRLSNSCKVVILSPDKDRLEEVSEELKCSYKVCDVSGWGQVNSTVAEISSENESLDVLINNAGVYAVGELDETPADKIKRVIEVNSLGPIYMSKAVIPFMKKQQSGKIINIISQSGLYHAPQKSVYRASKWALTGFTKCLQPELSKYGISVTGIYPGLMKTSFVRNEDKERSLDDALDPDEVSKTIEFVMLADGKIVFPEIGIKNLDNTY</sequence>
<keyword evidence="2" id="KW-0560">Oxidoreductase</keyword>
<dbReference type="InterPro" id="IPR036291">
    <property type="entry name" value="NAD(P)-bd_dom_sf"/>
</dbReference>
<dbReference type="PRINTS" id="PR00081">
    <property type="entry name" value="GDHRDH"/>
</dbReference>
<evidence type="ECO:0000313" key="5">
    <source>
        <dbReference type="Proteomes" id="UP000178771"/>
    </source>
</evidence>
<reference evidence="4 5" key="1">
    <citation type="journal article" date="2016" name="Nat. Commun.">
        <title>Thousands of microbial genomes shed light on interconnected biogeochemical processes in an aquifer system.</title>
        <authorList>
            <person name="Anantharaman K."/>
            <person name="Brown C.T."/>
            <person name="Hug L.A."/>
            <person name="Sharon I."/>
            <person name="Castelle C.J."/>
            <person name="Probst A.J."/>
            <person name="Thomas B.C."/>
            <person name="Singh A."/>
            <person name="Wilkins M.J."/>
            <person name="Karaoz U."/>
            <person name="Brodie E.L."/>
            <person name="Williams K.H."/>
            <person name="Hubbard S.S."/>
            <person name="Banfield J.F."/>
        </authorList>
    </citation>
    <scope>NUCLEOTIDE SEQUENCE [LARGE SCALE GENOMIC DNA]</scope>
</reference>
<dbReference type="Proteomes" id="UP000178771">
    <property type="component" value="Unassembled WGS sequence"/>
</dbReference>
<evidence type="ECO:0008006" key="6">
    <source>
        <dbReference type="Google" id="ProtNLM"/>
    </source>
</evidence>
<dbReference type="SUPFAM" id="SSF51735">
    <property type="entry name" value="NAD(P)-binding Rossmann-fold domains"/>
    <property type="match status" value="1"/>
</dbReference>
<dbReference type="PANTHER" id="PTHR44196:SF1">
    <property type="entry name" value="DEHYDROGENASE_REDUCTASE SDR FAMILY MEMBER 7B"/>
    <property type="match status" value="1"/>
</dbReference>
<comment type="caution">
    <text evidence="4">The sequence shown here is derived from an EMBL/GenBank/DDBJ whole genome shotgun (WGS) entry which is preliminary data.</text>
</comment>
<name>A0A1F4V2V8_UNCKA</name>
<dbReference type="AlphaFoldDB" id="A0A1F4V2V8"/>
<evidence type="ECO:0000313" key="4">
    <source>
        <dbReference type="EMBL" id="OGC51534.1"/>
    </source>
</evidence>
<proteinExistence type="inferred from homology"/>
<accession>A0A1F4V2V8</accession>
<dbReference type="STRING" id="1802624.A2982_02920"/>
<dbReference type="CDD" id="cd05233">
    <property type="entry name" value="SDR_c"/>
    <property type="match status" value="1"/>
</dbReference>
<dbReference type="EMBL" id="MEVH01000020">
    <property type="protein sequence ID" value="OGC51534.1"/>
    <property type="molecule type" value="Genomic_DNA"/>
</dbReference>
<dbReference type="Gene3D" id="3.40.50.720">
    <property type="entry name" value="NAD(P)-binding Rossmann-like Domain"/>
    <property type="match status" value="1"/>
</dbReference>
<evidence type="ECO:0000256" key="2">
    <source>
        <dbReference type="ARBA" id="ARBA00023002"/>
    </source>
</evidence>
<dbReference type="PRINTS" id="PR00080">
    <property type="entry name" value="SDRFAMILY"/>
</dbReference>
<organism evidence="4 5">
    <name type="scientific">candidate division WWE3 bacterium RIFCSPLOWO2_01_FULL_39_13</name>
    <dbReference type="NCBI Taxonomy" id="1802624"/>
    <lineage>
        <taxon>Bacteria</taxon>
        <taxon>Katanobacteria</taxon>
    </lineage>
</organism>
<dbReference type="GO" id="GO:0016491">
    <property type="term" value="F:oxidoreductase activity"/>
    <property type="evidence" value="ECO:0007669"/>
    <property type="project" value="UniProtKB-KW"/>
</dbReference>
<evidence type="ECO:0000256" key="1">
    <source>
        <dbReference type="ARBA" id="ARBA00006484"/>
    </source>
</evidence>
<dbReference type="PANTHER" id="PTHR44196">
    <property type="entry name" value="DEHYDROGENASE/REDUCTASE SDR FAMILY MEMBER 7B"/>
    <property type="match status" value="1"/>
</dbReference>
<dbReference type="GO" id="GO:0016020">
    <property type="term" value="C:membrane"/>
    <property type="evidence" value="ECO:0007669"/>
    <property type="project" value="TreeGrafter"/>
</dbReference>
<evidence type="ECO:0000256" key="3">
    <source>
        <dbReference type="RuleBase" id="RU000363"/>
    </source>
</evidence>
<gene>
    <name evidence="4" type="ORF">A2982_02920</name>
</gene>